<protein>
    <submittedName>
        <fullName evidence="4">Ribosome binding protein</fullName>
    </submittedName>
</protein>
<reference evidence="4 5" key="1">
    <citation type="journal article" date="2017" name="BMC Genomics">
        <title>Whole-genome assembly of Babesia ovata and comparative genomics between closely related pathogens.</title>
        <authorList>
            <person name="Yamagishi J."/>
            <person name="Asada M."/>
            <person name="Hakimi H."/>
            <person name="Tanaka T.Q."/>
            <person name="Sugimoto C."/>
            <person name="Kawazu S."/>
        </authorList>
    </citation>
    <scope>NUCLEOTIDE SEQUENCE [LARGE SCALE GENOMIC DNA]</scope>
    <source>
        <strain evidence="4 5">Miyake</strain>
    </source>
</reference>
<keyword evidence="5" id="KW-1185">Reference proteome</keyword>
<keyword evidence="3" id="KW-0472">Membrane</keyword>
<dbReference type="RefSeq" id="XP_028866373.1">
    <property type="nucleotide sequence ID" value="XM_029010540.1"/>
</dbReference>
<evidence type="ECO:0000313" key="5">
    <source>
        <dbReference type="Proteomes" id="UP000236319"/>
    </source>
</evidence>
<feature type="coiled-coil region" evidence="1">
    <location>
        <begin position="551"/>
        <end position="602"/>
    </location>
</feature>
<dbReference type="EMBL" id="BDSA01000002">
    <property type="protein sequence ID" value="GBE60130.1"/>
    <property type="molecule type" value="Genomic_DNA"/>
</dbReference>
<evidence type="ECO:0000256" key="3">
    <source>
        <dbReference type="SAM" id="Phobius"/>
    </source>
</evidence>
<evidence type="ECO:0000256" key="2">
    <source>
        <dbReference type="SAM" id="MobiDB-lite"/>
    </source>
</evidence>
<evidence type="ECO:0000256" key="1">
    <source>
        <dbReference type="SAM" id="Coils"/>
    </source>
</evidence>
<feature type="region of interest" description="Disordered" evidence="2">
    <location>
        <begin position="877"/>
        <end position="1461"/>
    </location>
</feature>
<keyword evidence="1" id="KW-0175">Coiled coil</keyword>
<feature type="region of interest" description="Disordered" evidence="2">
    <location>
        <begin position="369"/>
        <end position="548"/>
    </location>
</feature>
<feature type="compositionally biased region" description="Polar residues" evidence="2">
    <location>
        <begin position="882"/>
        <end position="896"/>
    </location>
</feature>
<feature type="compositionally biased region" description="Low complexity" evidence="2">
    <location>
        <begin position="1352"/>
        <end position="1363"/>
    </location>
</feature>
<name>A0A2H6KAW3_9APIC</name>
<feature type="compositionally biased region" description="Polar residues" evidence="2">
    <location>
        <begin position="1282"/>
        <end position="1296"/>
    </location>
</feature>
<evidence type="ECO:0000313" key="4">
    <source>
        <dbReference type="EMBL" id="GBE60130.1"/>
    </source>
</evidence>
<dbReference type="GeneID" id="39873900"/>
<feature type="compositionally biased region" description="Low complexity" evidence="2">
    <location>
        <begin position="1303"/>
        <end position="1325"/>
    </location>
</feature>
<feature type="compositionally biased region" description="Gly residues" evidence="2">
    <location>
        <begin position="451"/>
        <end position="463"/>
    </location>
</feature>
<keyword evidence="3" id="KW-0812">Transmembrane</keyword>
<sequence>MQSQVAKELNGRIKSFYRNANQIKITSALSRFLGRVSVFYKKLCKSAGGVYQGNTSAKHLTEALLECVPKFLAALYFLLYKVDYRFDAVGGGKWKYNIPGVDGWRWWGLNYGEWGGDKLHGDAIGVVPGGFDATDLKEGWYYYYHGGYYYAENMVEDIKAVVEKKSMHNFFRDIFVTSVIASTGLEHVNTANAIGLVGVFCEIVNAEANKNSSGGQLIQALNDDLKKQREFQGRSIDWDELKKHCFKIKNSLIDNLFARKGFNHTGQSPDINNLNQMEFAKKTAQWFRSNLLKVRQDLRQSQRLNYASSEVPLNFFATTFLFPHGFIFGKGRYGTLGKDRDTLKKEWPSVVKELEQDGRGLKRLVRILKGETSEEQGAGGSPGADEDSEDSDSDDDTAEPSGAPPGPGPEPAPVPPHVPSSSGTSGAGSGIGRGRGRGGRGRGRGGHRGGGRGNRGGRGGGGVTYIVQKRIKTFRKGGGGGKGPDRSSEPQPSPGAVPTQTSASPGESVVNTGQDIAGHEDGDPELDEDLPAHDGSGMENPRNYNQPQDLLDRAKAREKRLQDAKELKEKEEEVERAYEDEMQRLEDERRERQEAIDEYYNQLQHYQDALTALDGNSAIPPDPIDVWLNGNVLQDYSDLLRQQADVEKYHYADQKLHDRYDKMQRNAYLTGNTGPNSKGLLGRMVPQALAYNDPFTGHMVKAPEPVIRYPQAPTMPDFTGQHIPNVNLKYPWPPPPPIQKTTSHPPQPTERFPTYLPKHDHAPQLPDSSISGSKITPDTIPNASIPVDPRVSVAFMPQFTGQAILDLEGTRRFSNVAPTFNNTGKRAPTPNKLPVTVQLEDQSIGESLKFYGSTLTSSSKEEMTLCHVEKIDPPVPAVLFSGSPTPDPNLNSSHNPTAILPPPPGLGGGDIMNSDTVGAQRIVSSTSTPAQDKSVKAPHPPSPGVSVSTGGQFPAESASPSFDHNSKGDEGSQVGNDADSPAVSASQSLGSGGSRGRDGHVPPSAHDLRGPPIILTASDPDISITTSKSTTQDALPNGIGRDGGDGTTEREPGGNSKGRPYTDKEHDMSANILAAKGLTLSPSDPYSIGLSRQPGRPGTTSPGKPGAPPGDAHPQASGVPSAGNGDDLRDPKSQPGKDPAKGDATSPADKPSGTDNAGSDSPTREDQHGRVTPGDTIWQRGQPLTRGKGDEPVWDILDLGQDWDAANGSDEGKDPVSAGGRPPAAATSPTLTQQPDVAANVRNSNSQNVQMQEPVELKSYKGPKGTLSPTHSPSSLRPPGKPNNQDADTHGSSKNALQPGGPRSVARSRSTSVGSRGSRSSGGHPSSDKGVGDHTSSSTAKPNTRVLQYGRSSLPPADLASLSSEEEDDEADGQDDDLSVLSPPRFPSRSPVGPAIPPKPGAEGPGSEGGVNSDPQPVSHSDPTHLPGSNISIPGVSPSSVHNYGGGPGLVGHPVADHMNEKGGKSRILQHEDDELKLWQKVQNNFNTSSTGVSAADARGLPQSTFPPVVAPYGIATGYRIKLQRSSLGPPKFTMKTMSLPQIPDLTGGHITDHNLNSLIPRPPVDIQVRNINPRDNILSPDITQLPPLPEVGNIPALLPDINHSGPPPYPSMGRDGNDDEPSTWGNVKDYGHTIDVNSGMCIDPRYYDDDPDTLSALPSPPNTDHLPPPTTVRGMLYWLLGLAELGYIPRIKEHVQGILKGFSKDVSQPYSALEVTGLHPQLTASLVAVTLSEACLYAASVVYEIKYYHDFEGVTNLMFDSEYGQLYYSLDSACLLCQLLDYVYACHHQLTFLKSQCSRHQSQGGWQECEYGHKVHDSPLQAFLTDRQDCAFETYPFDPYNLCLKSHVKMGFTKEDLPKNRQIGRILYYILSPQCGPEDPLLRLSSYLNCITRRTPRTTGELVSFFHNAGNVLHDAASELSKLGSALSKSYDNCPDWDYLRGADLRAIRDARGSAPPTATANHDKNHPKTLSTLLGCDTDNAKCAQHITPITYRAHSLYSPSIADTYLSWTVYLPDRLWESLLRLHHYLKKHTCSKSKPLHQCDKALPLLYCHGIMPPEGIGHPSLTCTQVMSKLEEVVSGHPIADLMTCMDNFLIGIRGPFLFAITTLWIIATLYIFGVLLYRMDVLRIRSHLLRSKASHLIDVKALLSKGRKLLSLYRDVDYFDDEPMGQLGASQ</sequence>
<dbReference type="Proteomes" id="UP000236319">
    <property type="component" value="Unassembled WGS sequence"/>
</dbReference>
<feature type="compositionally biased region" description="Polar residues" evidence="2">
    <location>
        <begin position="1413"/>
        <end position="1442"/>
    </location>
</feature>
<feature type="compositionally biased region" description="Basic residues" evidence="2">
    <location>
        <begin position="434"/>
        <end position="450"/>
    </location>
</feature>
<feature type="compositionally biased region" description="Polar residues" evidence="2">
    <location>
        <begin position="913"/>
        <end position="931"/>
    </location>
</feature>
<feature type="compositionally biased region" description="Acidic residues" evidence="2">
    <location>
        <begin position="384"/>
        <end position="398"/>
    </location>
</feature>
<feature type="compositionally biased region" description="Polar residues" evidence="2">
    <location>
        <begin position="498"/>
        <end position="514"/>
    </location>
</feature>
<accession>A0A2H6KAW3</accession>
<feature type="compositionally biased region" description="Polar residues" evidence="2">
    <location>
        <begin position="1227"/>
        <end position="1251"/>
    </location>
</feature>
<proteinExistence type="predicted"/>
<feature type="compositionally biased region" description="Polar residues" evidence="2">
    <location>
        <begin position="1023"/>
        <end position="1034"/>
    </location>
</feature>
<keyword evidence="3" id="KW-1133">Transmembrane helix</keyword>
<feature type="compositionally biased region" description="Polar residues" evidence="2">
    <location>
        <begin position="1334"/>
        <end position="1346"/>
    </location>
</feature>
<feature type="compositionally biased region" description="Basic and acidic residues" evidence="2">
    <location>
        <begin position="1042"/>
        <end position="1052"/>
    </location>
</feature>
<dbReference type="VEuPathDB" id="PiroplasmaDB:BOVATA_016230"/>
<gene>
    <name evidence="4" type="ORF">BOVATA_016230</name>
</gene>
<feature type="compositionally biased region" description="Pro residues" evidence="2">
    <location>
        <begin position="402"/>
        <end position="418"/>
    </location>
</feature>
<comment type="caution">
    <text evidence="4">The sequence shown here is derived from an EMBL/GenBank/DDBJ whole genome shotgun (WGS) entry which is preliminary data.</text>
</comment>
<organism evidence="4 5">
    <name type="scientific">Babesia ovata</name>
    <dbReference type="NCBI Taxonomy" id="189622"/>
    <lineage>
        <taxon>Eukaryota</taxon>
        <taxon>Sar</taxon>
        <taxon>Alveolata</taxon>
        <taxon>Apicomplexa</taxon>
        <taxon>Aconoidasida</taxon>
        <taxon>Piroplasmida</taxon>
        <taxon>Babesiidae</taxon>
        <taxon>Babesia</taxon>
    </lineage>
</organism>
<feature type="compositionally biased region" description="Acidic residues" evidence="2">
    <location>
        <begin position="1364"/>
        <end position="1378"/>
    </location>
</feature>
<feature type="transmembrane region" description="Helical" evidence="3">
    <location>
        <begin position="2103"/>
        <end position="2124"/>
    </location>
</feature>